<feature type="transmembrane region" description="Helical" evidence="8">
    <location>
        <begin position="257"/>
        <end position="284"/>
    </location>
</feature>
<evidence type="ECO:0000256" key="7">
    <source>
        <dbReference type="ARBA" id="ARBA00023136"/>
    </source>
</evidence>
<evidence type="ECO:0000256" key="6">
    <source>
        <dbReference type="ARBA" id="ARBA00022989"/>
    </source>
</evidence>
<dbReference type="InterPro" id="IPR048279">
    <property type="entry name" value="MdtK-like"/>
</dbReference>
<feature type="transmembrane region" description="Helical" evidence="8">
    <location>
        <begin position="436"/>
        <end position="457"/>
    </location>
</feature>
<evidence type="ECO:0000256" key="8">
    <source>
        <dbReference type="SAM" id="Phobius"/>
    </source>
</evidence>
<feature type="transmembrane region" description="Helical" evidence="8">
    <location>
        <begin position="408"/>
        <end position="430"/>
    </location>
</feature>
<dbReference type="GO" id="GO:0015297">
    <property type="term" value="F:antiporter activity"/>
    <property type="evidence" value="ECO:0007669"/>
    <property type="project" value="InterPro"/>
</dbReference>
<accession>A0AA36HR05</accession>
<comment type="caution">
    <text evidence="9">The sequence shown here is derived from an EMBL/GenBank/DDBJ whole genome shotgun (WGS) entry which is preliminary data.</text>
</comment>
<dbReference type="PIRSF" id="PIRSF006603">
    <property type="entry name" value="DinF"/>
    <property type="match status" value="1"/>
</dbReference>
<keyword evidence="3" id="KW-0813">Transport</keyword>
<evidence type="ECO:0000256" key="1">
    <source>
        <dbReference type="ARBA" id="ARBA00004651"/>
    </source>
</evidence>
<dbReference type="EMBL" id="CAUJNA010000213">
    <property type="protein sequence ID" value="CAJ1373733.1"/>
    <property type="molecule type" value="Genomic_DNA"/>
</dbReference>
<name>A0AA36HR05_9DINO</name>
<organism evidence="9 10">
    <name type="scientific">Effrenium voratum</name>
    <dbReference type="NCBI Taxonomy" id="2562239"/>
    <lineage>
        <taxon>Eukaryota</taxon>
        <taxon>Sar</taxon>
        <taxon>Alveolata</taxon>
        <taxon>Dinophyceae</taxon>
        <taxon>Suessiales</taxon>
        <taxon>Symbiodiniaceae</taxon>
        <taxon>Effrenium</taxon>
    </lineage>
</organism>
<dbReference type="GO" id="GO:0005886">
    <property type="term" value="C:plasma membrane"/>
    <property type="evidence" value="ECO:0007669"/>
    <property type="project" value="UniProtKB-SubCell"/>
</dbReference>
<dbReference type="AlphaFoldDB" id="A0AA36HR05"/>
<proteinExistence type="inferred from homology"/>
<gene>
    <name evidence="9" type="ORF">EVOR1521_LOCUS3472</name>
</gene>
<evidence type="ECO:0000256" key="5">
    <source>
        <dbReference type="ARBA" id="ARBA00022692"/>
    </source>
</evidence>
<evidence type="ECO:0000256" key="2">
    <source>
        <dbReference type="ARBA" id="ARBA00010199"/>
    </source>
</evidence>
<evidence type="ECO:0000313" key="10">
    <source>
        <dbReference type="Proteomes" id="UP001178507"/>
    </source>
</evidence>
<feature type="transmembrane region" description="Helical" evidence="8">
    <location>
        <begin position="334"/>
        <end position="354"/>
    </location>
</feature>
<dbReference type="GO" id="GO:0042910">
    <property type="term" value="F:xenobiotic transmembrane transporter activity"/>
    <property type="evidence" value="ECO:0007669"/>
    <property type="project" value="InterPro"/>
</dbReference>
<keyword evidence="10" id="KW-1185">Reference proteome</keyword>
<comment type="subcellular location">
    <subcellularLocation>
        <location evidence="1">Cell membrane</location>
        <topology evidence="1">Multi-pass membrane protein</topology>
    </subcellularLocation>
</comment>
<reference evidence="9" key="1">
    <citation type="submission" date="2023-08" db="EMBL/GenBank/DDBJ databases">
        <authorList>
            <person name="Chen Y."/>
            <person name="Shah S."/>
            <person name="Dougan E. K."/>
            <person name="Thang M."/>
            <person name="Chan C."/>
        </authorList>
    </citation>
    <scope>NUCLEOTIDE SEQUENCE</scope>
</reference>
<feature type="transmembrane region" description="Helical" evidence="8">
    <location>
        <begin position="181"/>
        <end position="204"/>
    </location>
</feature>
<dbReference type="Proteomes" id="UP001178507">
    <property type="component" value="Unassembled WGS sequence"/>
</dbReference>
<sequence>MADMAVAGMAVAGREALAGETRPTRTQTALELMKFALPTMLGNFLTLINEFTNTIALGHAGEDSELAAVGLGNMMQNCFGLSVAIGLTNALDTLVSQAHGAGENELCVHYLQRGRAIITAQLLWMIPLLCSTEVLLLAVGQHPDVAKHAASYNRIASFGLFFVMQWQATWSFLRNKGLPNVGAWVAGVTSIFHILWAYIFIHVFKMGNAGAGAANCTTWALQFLAGSVILTCKAPGLGSSALHLLGVGKESFKQWKAYLAIGVPAMLQLCAEWWFWEICALVIGYLGPTPLAAHVAASNLVVLLFMPSISLSYATSSVVGNSIGAMLPMKARQAAWLAAGLDVLLWTIVVLILISARKVVAAILTSDEVVQDIAVQLLDIYCVAGYFDNIQTVFGGSLRGLGLNRAPAVAYLFCFYLISLPLGCCFVWPLQMGVYGLWWSMVVGTALTTLILGILLYRVDWTKMALLSEERIRSNRKEQVTSSTVSPSA</sequence>
<evidence type="ECO:0008006" key="11">
    <source>
        <dbReference type="Google" id="ProtNLM"/>
    </source>
</evidence>
<feature type="transmembrane region" description="Helical" evidence="8">
    <location>
        <begin position="122"/>
        <end position="140"/>
    </location>
</feature>
<dbReference type="PANTHER" id="PTHR11206">
    <property type="entry name" value="MULTIDRUG RESISTANCE PROTEIN"/>
    <property type="match status" value="1"/>
</dbReference>
<keyword evidence="5 8" id="KW-0812">Transmembrane</keyword>
<evidence type="ECO:0000313" key="9">
    <source>
        <dbReference type="EMBL" id="CAJ1373733.1"/>
    </source>
</evidence>
<evidence type="ECO:0000256" key="4">
    <source>
        <dbReference type="ARBA" id="ARBA00022475"/>
    </source>
</evidence>
<keyword evidence="4" id="KW-1003">Cell membrane</keyword>
<protein>
    <recommendedName>
        <fullName evidence="11">Protein DETOXIFICATION</fullName>
    </recommendedName>
</protein>
<feature type="transmembrane region" description="Helical" evidence="8">
    <location>
        <begin position="291"/>
        <end position="314"/>
    </location>
</feature>
<feature type="transmembrane region" description="Helical" evidence="8">
    <location>
        <begin position="152"/>
        <end position="169"/>
    </location>
</feature>
<evidence type="ECO:0000256" key="3">
    <source>
        <dbReference type="ARBA" id="ARBA00022448"/>
    </source>
</evidence>
<feature type="transmembrane region" description="Helical" evidence="8">
    <location>
        <begin position="216"/>
        <end position="237"/>
    </location>
</feature>
<dbReference type="InterPro" id="IPR002528">
    <property type="entry name" value="MATE_fam"/>
</dbReference>
<keyword evidence="6 8" id="KW-1133">Transmembrane helix</keyword>
<dbReference type="NCBIfam" id="TIGR00797">
    <property type="entry name" value="matE"/>
    <property type="match status" value="1"/>
</dbReference>
<keyword evidence="7 8" id="KW-0472">Membrane</keyword>
<comment type="similarity">
    <text evidence="2">Belongs to the multi antimicrobial extrusion (MATE) (TC 2.A.66.1) family.</text>
</comment>
<dbReference type="Pfam" id="PF01554">
    <property type="entry name" value="MatE"/>
    <property type="match status" value="2"/>
</dbReference>